<evidence type="ECO:0000313" key="3">
    <source>
        <dbReference type="Proteomes" id="UP000321723"/>
    </source>
</evidence>
<dbReference type="InterPro" id="IPR002734">
    <property type="entry name" value="RibDG_C"/>
</dbReference>
<dbReference type="EMBL" id="BJVQ01000012">
    <property type="protein sequence ID" value="GEL46222.1"/>
    <property type="molecule type" value="Genomic_DNA"/>
</dbReference>
<proteinExistence type="predicted"/>
<dbReference type="InterPro" id="IPR024072">
    <property type="entry name" value="DHFR-like_dom_sf"/>
</dbReference>
<name>A0A511FAE6_9CELL</name>
<evidence type="ECO:0000259" key="1">
    <source>
        <dbReference type="Pfam" id="PF01872"/>
    </source>
</evidence>
<sequence length="205" mass="22040">MPAAPGRPRAVSDPAASVASMRVIYNTATTLNGYIADEENSLAWLFAVESGSMPDHIAFLEPMTVLIMGSTTYEWVLREEDLLAHPEKWPEYFGDRPQFVFTTRDLPVPAGADVRFVQGPVADALPAIREAAGDGDAWVVGGGDLAGQLLDAGALDEVQLSVAPAALTGGAPVLPRRLGPDRLRLRSAERYDQFVHLVYDVRPAG</sequence>
<dbReference type="GO" id="GO:0009231">
    <property type="term" value="P:riboflavin biosynthetic process"/>
    <property type="evidence" value="ECO:0007669"/>
    <property type="project" value="InterPro"/>
</dbReference>
<keyword evidence="3" id="KW-1185">Reference proteome</keyword>
<dbReference type="SUPFAM" id="SSF53597">
    <property type="entry name" value="Dihydrofolate reductase-like"/>
    <property type="match status" value="1"/>
</dbReference>
<organism evidence="2 3">
    <name type="scientific">Cellulomonas hominis</name>
    <dbReference type="NCBI Taxonomy" id="156981"/>
    <lineage>
        <taxon>Bacteria</taxon>
        <taxon>Bacillati</taxon>
        <taxon>Actinomycetota</taxon>
        <taxon>Actinomycetes</taxon>
        <taxon>Micrococcales</taxon>
        <taxon>Cellulomonadaceae</taxon>
        <taxon>Cellulomonas</taxon>
    </lineage>
</organism>
<evidence type="ECO:0000313" key="2">
    <source>
        <dbReference type="EMBL" id="GEL46222.1"/>
    </source>
</evidence>
<dbReference type="Gene3D" id="3.40.430.10">
    <property type="entry name" value="Dihydrofolate Reductase, subunit A"/>
    <property type="match status" value="1"/>
</dbReference>
<protein>
    <recommendedName>
        <fullName evidence="1">Bacterial bifunctional deaminase-reductase C-terminal domain-containing protein</fullName>
    </recommendedName>
</protein>
<dbReference type="PANTHER" id="PTHR38011:SF11">
    <property type="entry name" value="2,5-DIAMINO-6-RIBOSYLAMINO-4(3H)-PYRIMIDINONE 5'-PHOSPHATE REDUCTASE"/>
    <property type="match status" value="1"/>
</dbReference>
<gene>
    <name evidence="2" type="ORF">CHO01_13380</name>
</gene>
<dbReference type="InterPro" id="IPR050765">
    <property type="entry name" value="Riboflavin_Biosynth_HTPR"/>
</dbReference>
<dbReference type="AlphaFoldDB" id="A0A511FAE6"/>
<feature type="domain" description="Bacterial bifunctional deaminase-reductase C-terminal" evidence="1">
    <location>
        <begin position="23"/>
        <end position="196"/>
    </location>
</feature>
<accession>A0A511FAE6</accession>
<comment type="caution">
    <text evidence="2">The sequence shown here is derived from an EMBL/GenBank/DDBJ whole genome shotgun (WGS) entry which is preliminary data.</text>
</comment>
<dbReference type="PANTHER" id="PTHR38011">
    <property type="entry name" value="DIHYDROFOLATE REDUCTASE FAMILY PROTEIN (AFU_ORTHOLOGUE AFUA_8G06820)"/>
    <property type="match status" value="1"/>
</dbReference>
<dbReference type="GO" id="GO:0008703">
    <property type="term" value="F:5-amino-6-(5-phosphoribosylamino)uracil reductase activity"/>
    <property type="evidence" value="ECO:0007669"/>
    <property type="project" value="InterPro"/>
</dbReference>
<dbReference type="Proteomes" id="UP000321723">
    <property type="component" value="Unassembled WGS sequence"/>
</dbReference>
<reference evidence="2 3" key="1">
    <citation type="submission" date="2019-07" db="EMBL/GenBank/DDBJ databases">
        <title>Whole genome shotgun sequence of Cellulomonas hominis NBRC 16055.</title>
        <authorList>
            <person name="Hosoyama A."/>
            <person name="Uohara A."/>
            <person name="Ohji S."/>
            <person name="Ichikawa N."/>
        </authorList>
    </citation>
    <scope>NUCLEOTIDE SEQUENCE [LARGE SCALE GENOMIC DNA]</scope>
    <source>
        <strain evidence="2 3">NBRC 16055</strain>
    </source>
</reference>
<dbReference type="Pfam" id="PF01872">
    <property type="entry name" value="RibD_C"/>
    <property type="match status" value="1"/>
</dbReference>